<dbReference type="InterPro" id="IPR013780">
    <property type="entry name" value="Glyco_hydro_b"/>
</dbReference>
<proteinExistence type="inferred from homology"/>
<evidence type="ECO:0000259" key="7">
    <source>
        <dbReference type="Pfam" id="PF17801"/>
    </source>
</evidence>
<feature type="domain" description="Alpha galactosidase C-terminal" evidence="7">
    <location>
        <begin position="323"/>
        <end position="398"/>
    </location>
</feature>
<dbReference type="RefSeq" id="WP_186940495.1">
    <property type="nucleotide sequence ID" value="NZ_JACOGA010000002.1"/>
</dbReference>
<evidence type="ECO:0000256" key="6">
    <source>
        <dbReference type="SAM" id="SignalP"/>
    </source>
</evidence>
<comment type="similarity">
    <text evidence="1 5">Belongs to the glycosyl hydrolase 27 family.</text>
</comment>
<keyword evidence="5" id="KW-1015">Disulfide bond</keyword>
<evidence type="ECO:0000313" key="8">
    <source>
        <dbReference type="EMBL" id="MBC3872499.1"/>
    </source>
</evidence>
<dbReference type="SUPFAM" id="SSF51445">
    <property type="entry name" value="(Trans)glycosidases"/>
    <property type="match status" value="1"/>
</dbReference>
<dbReference type="Gene3D" id="2.60.40.1180">
    <property type="entry name" value="Golgi alpha-mannosidase II"/>
    <property type="match status" value="1"/>
</dbReference>
<evidence type="ECO:0000256" key="1">
    <source>
        <dbReference type="ARBA" id="ARBA00009743"/>
    </source>
</evidence>
<dbReference type="EC" id="3.2.1.22" evidence="5"/>
<dbReference type="SUPFAM" id="SSF51011">
    <property type="entry name" value="Glycosyl hydrolase domain"/>
    <property type="match status" value="1"/>
</dbReference>
<dbReference type="PANTHER" id="PTHR11452">
    <property type="entry name" value="ALPHA-GALACTOSIDASE/ALPHA-N-ACETYLGALACTOSAMINIDASE"/>
    <property type="match status" value="1"/>
</dbReference>
<sequence>MKRLIYCLLLSIVSSVMPLQQAQAEAAPPRPPRQGNGLALTPPMGWNTWNKFGCNVSETLIKQAADSMVSNGMRDAGYEYIVIDDCWQVGRDKDGNILPDPVRFPSGMKALGDYIHSKGLKFGIYSDGGSLTCGKRPGSLGHEYQDARKYAEWGVDYLKYDWCSTYDQNAKATYENISDALRATGRPIVLSICEWGLHKPWEWGKNVGNLWRTTDDIYDHWQGIRTFEHGVMDILDLQVGLEIYAGPGHWNDPDMLEVGNGKMSFEEYKSHFSLWAILAAPLMAGNDLANMSEETKFILTNKEVIAIDQDALGIQGKRVFKNGDLEVWARPLKGGGRAVVLLNRSLKTQAITVDWEMLNLPEQLSMKVRDLWQKKNLAKAKGSFTADVVSHGVVMLRLDL</sequence>
<keyword evidence="3 5" id="KW-0378">Hydrolase</keyword>
<name>A0ABR6Y8K7_9BURK</name>
<feature type="signal peptide" evidence="6">
    <location>
        <begin position="1"/>
        <end position="22"/>
    </location>
</feature>
<dbReference type="Gene3D" id="3.20.20.70">
    <property type="entry name" value="Aldolase class I"/>
    <property type="match status" value="1"/>
</dbReference>
<evidence type="ECO:0000256" key="4">
    <source>
        <dbReference type="ARBA" id="ARBA00023295"/>
    </source>
</evidence>
<dbReference type="InterPro" id="IPR041233">
    <property type="entry name" value="Melibiase_C"/>
</dbReference>
<dbReference type="PANTHER" id="PTHR11452:SF75">
    <property type="entry name" value="ALPHA-GALACTOSIDASE MEL1"/>
    <property type="match status" value="1"/>
</dbReference>
<evidence type="ECO:0000256" key="2">
    <source>
        <dbReference type="ARBA" id="ARBA00022729"/>
    </source>
</evidence>
<keyword evidence="9" id="KW-1185">Reference proteome</keyword>
<evidence type="ECO:0000313" key="9">
    <source>
        <dbReference type="Proteomes" id="UP000624279"/>
    </source>
</evidence>
<organism evidence="8 9">
    <name type="scientific">Undibacterium flavidum</name>
    <dbReference type="NCBI Taxonomy" id="2762297"/>
    <lineage>
        <taxon>Bacteria</taxon>
        <taxon>Pseudomonadati</taxon>
        <taxon>Pseudomonadota</taxon>
        <taxon>Betaproteobacteria</taxon>
        <taxon>Burkholderiales</taxon>
        <taxon>Oxalobacteraceae</taxon>
        <taxon>Undibacterium</taxon>
    </lineage>
</organism>
<dbReference type="InterPro" id="IPR013785">
    <property type="entry name" value="Aldolase_TIM"/>
</dbReference>
<dbReference type="Pfam" id="PF16499">
    <property type="entry name" value="Melibiase_2"/>
    <property type="match status" value="1"/>
</dbReference>
<dbReference type="GO" id="GO:0016787">
    <property type="term" value="F:hydrolase activity"/>
    <property type="evidence" value="ECO:0007669"/>
    <property type="project" value="UniProtKB-KW"/>
</dbReference>
<dbReference type="EMBL" id="JACOGA010000002">
    <property type="protein sequence ID" value="MBC3872499.1"/>
    <property type="molecule type" value="Genomic_DNA"/>
</dbReference>
<keyword evidence="2 6" id="KW-0732">Signal</keyword>
<dbReference type="PRINTS" id="PR00740">
    <property type="entry name" value="GLHYDRLASE27"/>
</dbReference>
<comment type="catalytic activity">
    <reaction evidence="5">
        <text>Hydrolysis of terminal, non-reducing alpha-D-galactose residues in alpha-D-galactosides, including galactose oligosaccharides, galactomannans and galactolipids.</text>
        <dbReference type="EC" id="3.2.1.22"/>
    </reaction>
</comment>
<dbReference type="CDD" id="cd14792">
    <property type="entry name" value="GH27"/>
    <property type="match status" value="1"/>
</dbReference>
<gene>
    <name evidence="8" type="ORF">H8K55_02775</name>
</gene>
<reference evidence="8 9" key="1">
    <citation type="submission" date="2020-08" db="EMBL/GenBank/DDBJ databases">
        <title>Novel species isolated from subtropical streams in China.</title>
        <authorList>
            <person name="Lu H."/>
        </authorList>
    </citation>
    <scope>NUCLEOTIDE SEQUENCE [LARGE SCALE GENOMIC DNA]</scope>
    <source>
        <strain evidence="8 9">LX15W</strain>
    </source>
</reference>
<evidence type="ECO:0000256" key="3">
    <source>
        <dbReference type="ARBA" id="ARBA00022801"/>
    </source>
</evidence>
<dbReference type="InterPro" id="IPR002241">
    <property type="entry name" value="Glyco_hydro_27"/>
</dbReference>
<protein>
    <recommendedName>
        <fullName evidence="5">Alpha-galactosidase</fullName>
        <ecNumber evidence="5">3.2.1.22</ecNumber>
    </recommendedName>
    <alternativeName>
        <fullName evidence="5">Melibiase</fullName>
    </alternativeName>
</protein>
<dbReference type="Proteomes" id="UP000624279">
    <property type="component" value="Unassembled WGS sequence"/>
</dbReference>
<dbReference type="InterPro" id="IPR000111">
    <property type="entry name" value="Glyco_hydro_27/36_CS"/>
</dbReference>
<evidence type="ECO:0000256" key="5">
    <source>
        <dbReference type="RuleBase" id="RU361168"/>
    </source>
</evidence>
<dbReference type="InterPro" id="IPR017853">
    <property type="entry name" value="GH"/>
</dbReference>
<keyword evidence="4 5" id="KW-0326">Glycosidase</keyword>
<dbReference type="Pfam" id="PF17801">
    <property type="entry name" value="Melibiase_C"/>
    <property type="match status" value="1"/>
</dbReference>
<dbReference type="PROSITE" id="PS00512">
    <property type="entry name" value="ALPHA_GALACTOSIDASE"/>
    <property type="match status" value="1"/>
</dbReference>
<comment type="caution">
    <text evidence="8">The sequence shown here is derived from an EMBL/GenBank/DDBJ whole genome shotgun (WGS) entry which is preliminary data.</text>
</comment>
<accession>A0ABR6Y8K7</accession>
<feature type="chain" id="PRO_5045753768" description="Alpha-galactosidase" evidence="6">
    <location>
        <begin position="23"/>
        <end position="400"/>
    </location>
</feature>